<sequence>MATFALIHGGGGSARDWRLVETELRRMGHDTVAVDLPIEDPSAGLGDYADSVVKAVGDRTDLVVVAHSWGGFVAPLVCDRVKADLLVLVTAMIPAPGEPPGDWWANTGFQGPDTSDEVAVFLHDVPPDLAAEMLGGGREHAEKALLEPWPLDGWPDVPTRFLLCRDDRFFPPAFMREVVRERLGVTPDEIDGGHAPMLARPAELASRLAGYAGQRTGRS</sequence>
<feature type="domain" description="AB hydrolase-1" evidence="1">
    <location>
        <begin position="6"/>
        <end position="206"/>
    </location>
</feature>
<keyword evidence="3" id="KW-1185">Reference proteome</keyword>
<organism evidence="2 3">
    <name type="scientific">Nonomuraea indica</name>
    <dbReference type="NCBI Taxonomy" id="1581193"/>
    <lineage>
        <taxon>Bacteria</taxon>
        <taxon>Bacillati</taxon>
        <taxon>Actinomycetota</taxon>
        <taxon>Actinomycetes</taxon>
        <taxon>Streptosporangiales</taxon>
        <taxon>Streptosporangiaceae</taxon>
        <taxon>Nonomuraea</taxon>
    </lineage>
</organism>
<dbReference type="PANTHER" id="PTHR37017">
    <property type="entry name" value="AB HYDROLASE-1 DOMAIN-CONTAINING PROTEIN-RELATED"/>
    <property type="match status" value="1"/>
</dbReference>
<reference evidence="2 3" key="1">
    <citation type="submission" date="2024-10" db="EMBL/GenBank/DDBJ databases">
        <title>The Natural Products Discovery Center: Release of the First 8490 Sequenced Strains for Exploring Actinobacteria Biosynthetic Diversity.</title>
        <authorList>
            <person name="Kalkreuter E."/>
            <person name="Kautsar S.A."/>
            <person name="Yang D."/>
            <person name="Bader C.D."/>
            <person name="Teijaro C.N."/>
            <person name="Fluegel L."/>
            <person name="Davis C.M."/>
            <person name="Simpson J.R."/>
            <person name="Lauterbach L."/>
            <person name="Steele A.D."/>
            <person name="Gui C."/>
            <person name="Meng S."/>
            <person name="Li G."/>
            <person name="Viehrig K."/>
            <person name="Ye F."/>
            <person name="Su P."/>
            <person name="Kiefer A.F."/>
            <person name="Nichols A."/>
            <person name="Cepeda A.J."/>
            <person name="Yan W."/>
            <person name="Fan B."/>
            <person name="Jiang Y."/>
            <person name="Adhikari A."/>
            <person name="Zheng C.-J."/>
            <person name="Schuster L."/>
            <person name="Cowan T.M."/>
            <person name="Smanski M.J."/>
            <person name="Chevrette M.G."/>
            <person name="De Carvalho L.P.S."/>
            <person name="Shen B."/>
        </authorList>
    </citation>
    <scope>NUCLEOTIDE SEQUENCE [LARGE SCALE GENOMIC DNA]</scope>
    <source>
        <strain evidence="2 3">NPDC049503</strain>
    </source>
</reference>
<dbReference type="SUPFAM" id="SSF53474">
    <property type="entry name" value="alpha/beta-Hydrolases"/>
    <property type="match status" value="1"/>
</dbReference>
<dbReference type="Pfam" id="PF12697">
    <property type="entry name" value="Abhydrolase_6"/>
    <property type="match status" value="1"/>
</dbReference>
<evidence type="ECO:0000313" key="3">
    <source>
        <dbReference type="Proteomes" id="UP001612928"/>
    </source>
</evidence>
<dbReference type="InterPro" id="IPR029058">
    <property type="entry name" value="AB_hydrolase_fold"/>
</dbReference>
<protein>
    <submittedName>
        <fullName evidence="2">Alpha/beta fold hydrolase</fullName>
    </submittedName>
</protein>
<dbReference type="InterPro" id="IPR052897">
    <property type="entry name" value="Sec-Metab_Biosynth_Hydrolase"/>
</dbReference>
<dbReference type="Proteomes" id="UP001612928">
    <property type="component" value="Unassembled WGS sequence"/>
</dbReference>
<dbReference type="EMBL" id="JBITMB010000003">
    <property type="protein sequence ID" value="MFI7441416.1"/>
    <property type="molecule type" value="Genomic_DNA"/>
</dbReference>
<proteinExistence type="predicted"/>
<evidence type="ECO:0000259" key="1">
    <source>
        <dbReference type="Pfam" id="PF12697"/>
    </source>
</evidence>
<dbReference type="GO" id="GO:0016787">
    <property type="term" value="F:hydrolase activity"/>
    <property type="evidence" value="ECO:0007669"/>
    <property type="project" value="UniProtKB-KW"/>
</dbReference>
<evidence type="ECO:0000313" key="2">
    <source>
        <dbReference type="EMBL" id="MFI7441416.1"/>
    </source>
</evidence>
<accession>A0ABW8A5X6</accession>
<gene>
    <name evidence="2" type="ORF">ACIBP5_15775</name>
</gene>
<dbReference type="PANTHER" id="PTHR37017:SF11">
    <property type="entry name" value="ESTERASE_LIPASE_THIOESTERASE DOMAIN-CONTAINING PROTEIN"/>
    <property type="match status" value="1"/>
</dbReference>
<name>A0ABW8A5X6_9ACTN</name>
<dbReference type="InterPro" id="IPR000073">
    <property type="entry name" value="AB_hydrolase_1"/>
</dbReference>
<dbReference type="RefSeq" id="WP_397021284.1">
    <property type="nucleotide sequence ID" value="NZ_JBITMB010000003.1"/>
</dbReference>
<keyword evidence="2" id="KW-0378">Hydrolase</keyword>
<comment type="caution">
    <text evidence="2">The sequence shown here is derived from an EMBL/GenBank/DDBJ whole genome shotgun (WGS) entry which is preliminary data.</text>
</comment>
<dbReference type="Gene3D" id="3.40.50.1820">
    <property type="entry name" value="alpha/beta hydrolase"/>
    <property type="match status" value="1"/>
</dbReference>